<dbReference type="EMBL" id="JAGMVJ010000007">
    <property type="protein sequence ID" value="KAH7088699.1"/>
    <property type="molecule type" value="Genomic_DNA"/>
</dbReference>
<accession>A0A8K0R8U0</accession>
<dbReference type="AlphaFoldDB" id="A0A8K0R8U0"/>
<organism evidence="1 2">
    <name type="scientific">Paraphoma chrysanthemicola</name>
    <dbReference type="NCBI Taxonomy" id="798071"/>
    <lineage>
        <taxon>Eukaryota</taxon>
        <taxon>Fungi</taxon>
        <taxon>Dikarya</taxon>
        <taxon>Ascomycota</taxon>
        <taxon>Pezizomycotina</taxon>
        <taxon>Dothideomycetes</taxon>
        <taxon>Pleosporomycetidae</taxon>
        <taxon>Pleosporales</taxon>
        <taxon>Pleosporineae</taxon>
        <taxon>Phaeosphaeriaceae</taxon>
        <taxon>Paraphoma</taxon>
    </lineage>
</organism>
<proteinExistence type="predicted"/>
<reference evidence="1" key="1">
    <citation type="journal article" date="2021" name="Nat. Commun.">
        <title>Genetic determinants of endophytism in the Arabidopsis root mycobiome.</title>
        <authorList>
            <person name="Mesny F."/>
            <person name="Miyauchi S."/>
            <person name="Thiergart T."/>
            <person name="Pickel B."/>
            <person name="Atanasova L."/>
            <person name="Karlsson M."/>
            <person name="Huettel B."/>
            <person name="Barry K.W."/>
            <person name="Haridas S."/>
            <person name="Chen C."/>
            <person name="Bauer D."/>
            <person name="Andreopoulos W."/>
            <person name="Pangilinan J."/>
            <person name="LaButti K."/>
            <person name="Riley R."/>
            <person name="Lipzen A."/>
            <person name="Clum A."/>
            <person name="Drula E."/>
            <person name="Henrissat B."/>
            <person name="Kohler A."/>
            <person name="Grigoriev I.V."/>
            <person name="Martin F.M."/>
            <person name="Hacquard S."/>
        </authorList>
    </citation>
    <scope>NUCLEOTIDE SEQUENCE</scope>
    <source>
        <strain evidence="1">MPI-SDFR-AT-0120</strain>
    </source>
</reference>
<gene>
    <name evidence="1" type="ORF">FB567DRAFT_316592</name>
</gene>
<evidence type="ECO:0000313" key="1">
    <source>
        <dbReference type="EMBL" id="KAH7088699.1"/>
    </source>
</evidence>
<protein>
    <submittedName>
        <fullName evidence="1">Uncharacterized protein</fullName>
    </submittedName>
</protein>
<keyword evidence="2" id="KW-1185">Reference proteome</keyword>
<comment type="caution">
    <text evidence="1">The sequence shown here is derived from an EMBL/GenBank/DDBJ whole genome shotgun (WGS) entry which is preliminary data.</text>
</comment>
<evidence type="ECO:0000313" key="2">
    <source>
        <dbReference type="Proteomes" id="UP000813461"/>
    </source>
</evidence>
<dbReference type="Proteomes" id="UP000813461">
    <property type="component" value="Unassembled WGS sequence"/>
</dbReference>
<sequence length="157" mass="18059">MFARYEVPCLRVHLPLSRVIDIGLMVSLQPAKYCFPRYHLPLSARRKQSLVVEELSTSWHANLPYPLLPSCYRWSRRRQGQPRGVAFWCCHSILFTATCFETDWGYINCRLYLTRTLAISAVSFPQTHGCCETEHLPHRKSSTRMLGQSLDGACPKA</sequence>
<name>A0A8K0R8U0_9PLEO</name>